<evidence type="ECO:0000256" key="4">
    <source>
        <dbReference type="ARBA" id="ARBA00022776"/>
    </source>
</evidence>
<dbReference type="GO" id="GO:0031262">
    <property type="term" value="C:Ndc80 complex"/>
    <property type="evidence" value="ECO:0007669"/>
    <property type="project" value="UniProtKB-UniRule"/>
</dbReference>
<organism evidence="12 13">
    <name type="scientific">Aristolochia fimbriata</name>
    <name type="common">White veined hardy Dutchman's pipe vine</name>
    <dbReference type="NCBI Taxonomy" id="158543"/>
    <lineage>
        <taxon>Eukaryota</taxon>
        <taxon>Viridiplantae</taxon>
        <taxon>Streptophyta</taxon>
        <taxon>Embryophyta</taxon>
        <taxon>Tracheophyta</taxon>
        <taxon>Spermatophyta</taxon>
        <taxon>Magnoliopsida</taxon>
        <taxon>Magnoliidae</taxon>
        <taxon>Piperales</taxon>
        <taxon>Aristolochiaceae</taxon>
        <taxon>Aristolochia</taxon>
    </lineage>
</organism>
<dbReference type="InterPro" id="IPR038273">
    <property type="entry name" value="Ndc80_sf"/>
</dbReference>
<dbReference type="InterPro" id="IPR055260">
    <property type="entry name" value="Ndc80_CH"/>
</dbReference>
<dbReference type="GO" id="GO:0005634">
    <property type="term" value="C:nucleus"/>
    <property type="evidence" value="ECO:0007669"/>
    <property type="project" value="UniProtKB-SubCell"/>
</dbReference>
<keyword evidence="8" id="KW-0995">Kinetochore</keyword>
<keyword evidence="7 8" id="KW-0137">Centromere</keyword>
<keyword evidence="5 9" id="KW-0175">Coiled coil</keyword>
<feature type="domain" description="Kinetochore protein Ndc80 CH" evidence="11">
    <location>
        <begin position="22"/>
        <end position="155"/>
    </location>
</feature>
<keyword evidence="3 8" id="KW-0132">Cell division</keyword>
<feature type="region of interest" description="Disordered" evidence="10">
    <location>
        <begin position="1"/>
        <end position="45"/>
    </location>
</feature>
<evidence type="ECO:0000256" key="5">
    <source>
        <dbReference type="ARBA" id="ARBA00023054"/>
    </source>
</evidence>
<dbReference type="GO" id="GO:0051301">
    <property type="term" value="P:cell division"/>
    <property type="evidence" value="ECO:0007669"/>
    <property type="project" value="UniProtKB-UniRule"/>
</dbReference>
<keyword evidence="4 8" id="KW-0498">Mitosis</keyword>
<evidence type="ECO:0000256" key="2">
    <source>
        <dbReference type="ARBA" id="ARBA00022454"/>
    </source>
</evidence>
<proteinExistence type="inferred from homology"/>
<reference evidence="12 13" key="1">
    <citation type="submission" date="2021-07" db="EMBL/GenBank/DDBJ databases">
        <title>The Aristolochia fimbriata genome: insights into angiosperm evolution, floral development and chemical biosynthesis.</title>
        <authorList>
            <person name="Jiao Y."/>
        </authorList>
    </citation>
    <scope>NUCLEOTIDE SEQUENCE [LARGE SCALE GENOMIC DNA]</scope>
    <source>
        <strain evidence="12">IBCAS-2021</strain>
        <tissue evidence="12">Leaf</tissue>
    </source>
</reference>
<evidence type="ECO:0000256" key="10">
    <source>
        <dbReference type="SAM" id="MobiDB-lite"/>
    </source>
</evidence>
<feature type="compositionally biased region" description="Basic and acidic residues" evidence="10">
    <location>
        <begin position="16"/>
        <end position="26"/>
    </location>
</feature>
<dbReference type="InterPro" id="IPR055307">
    <property type="entry name" value="NDC80_plants"/>
</dbReference>
<dbReference type="Pfam" id="PF03801">
    <property type="entry name" value="Ndc80_HEC"/>
    <property type="match status" value="1"/>
</dbReference>
<dbReference type="Gene3D" id="1.10.418.30">
    <property type="entry name" value="Ncd80 complex, Ncd80 subunit"/>
    <property type="match status" value="1"/>
</dbReference>
<feature type="coiled-coil region" evidence="9">
    <location>
        <begin position="408"/>
        <end position="498"/>
    </location>
</feature>
<evidence type="ECO:0000256" key="7">
    <source>
        <dbReference type="ARBA" id="ARBA00023328"/>
    </source>
</evidence>
<sequence>MNTRRQGKPPSTIERPSIDPRRRDSDASYCSSRPSTVGVGSRPSIAPLNDRAHQSAALKSINAYLHSQSFPTVLRPPLPSAKDINETLKFLLGRLDLPLGPSEKLEEELPSILKQFGCTLALKPSILRTPSTPHAWPSILAVLSWMVQVARYYDQMSADPPKFNDLINYHREAYLHFIRGEDDAVEFLDQENSLKFEQQAKSTEEMLSLHEKEVLNLEQKLQAIRSTPTARELLEKERSDLVEDARKFRSVIENFTANMSALEKNLADKEKELEVKLRENERICEENEELKKRVDEQKLNVRDAERMKRELAAVDREIAEAEIGRNAWEEKALDLEFTISQRKKEIEGLVSECNQAIKRLKLRNDFHYLLDLKGSAPAEVVGSGYKEKLKPQLAALEDDLKKNSVVKLEELISLQQQSRENLSKLEAKRNRVEALQSKISEAEARSNMLKKEMEEHMARCAAEAERLQEDVNRKTSYVEGIENEASEMQKKYEQTLQNCIKQTEEETSSCARELLALIDIVSAYKEDIESEISGLATHVSEIAGSVAEAYKASLLEKV</sequence>
<name>A0AAV7EK37_ARIFI</name>
<evidence type="ECO:0000313" key="13">
    <source>
        <dbReference type="Proteomes" id="UP000825729"/>
    </source>
</evidence>
<evidence type="ECO:0000256" key="8">
    <source>
        <dbReference type="RuleBase" id="RU368072"/>
    </source>
</evidence>
<keyword evidence="8" id="KW-0539">Nucleus</keyword>
<comment type="subcellular location">
    <subcellularLocation>
        <location evidence="8">Chromosome</location>
        <location evidence="8">Centromere</location>
        <location evidence="8">Kinetochore</location>
    </subcellularLocation>
    <subcellularLocation>
        <location evidence="8">Nucleus</location>
    </subcellularLocation>
</comment>
<keyword evidence="6 8" id="KW-0131">Cell cycle</keyword>
<dbReference type="PANTHER" id="PTHR46681:SF1">
    <property type="entry name" value="KINETOCHORE PROTEIN NDC80 HOMOLOG"/>
    <property type="match status" value="1"/>
</dbReference>
<comment type="similarity">
    <text evidence="1 8">Belongs to the NDC80/HEC1 family.</text>
</comment>
<dbReference type="AlphaFoldDB" id="A0AAV7EK37"/>
<evidence type="ECO:0000256" key="3">
    <source>
        <dbReference type="ARBA" id="ARBA00022618"/>
    </source>
</evidence>
<evidence type="ECO:0000256" key="6">
    <source>
        <dbReference type="ARBA" id="ARBA00023306"/>
    </source>
</evidence>
<evidence type="ECO:0000313" key="12">
    <source>
        <dbReference type="EMBL" id="KAG9449069.1"/>
    </source>
</evidence>
<protein>
    <recommendedName>
        <fullName evidence="8">Kinetochore protein NDC80</fullName>
    </recommendedName>
</protein>
<dbReference type="EMBL" id="JAINDJ010000004">
    <property type="protein sequence ID" value="KAG9449069.1"/>
    <property type="molecule type" value="Genomic_DNA"/>
</dbReference>
<dbReference type="Proteomes" id="UP000825729">
    <property type="component" value="Unassembled WGS sequence"/>
</dbReference>
<comment type="subunit">
    <text evidence="8">Component of the NDC80 complex.</text>
</comment>
<comment type="function">
    <text evidence="8">Acts as a component of the essential kinetochore-associated NDC80 complex, which is required for chromosome segregation and spindle checkpoint activity.</text>
</comment>
<comment type="caution">
    <text evidence="12">The sequence shown here is derived from an EMBL/GenBank/DDBJ whole genome shotgun (WGS) entry which is preliminary data.</text>
</comment>
<evidence type="ECO:0000259" key="11">
    <source>
        <dbReference type="Pfam" id="PF03801"/>
    </source>
</evidence>
<gene>
    <name evidence="12" type="ORF">H6P81_009034</name>
</gene>
<dbReference type="PANTHER" id="PTHR46681">
    <property type="entry name" value="KINETOCHORE PROTEIN NDC80 HOMOLOG"/>
    <property type="match status" value="1"/>
</dbReference>
<evidence type="ECO:0000256" key="9">
    <source>
        <dbReference type="SAM" id="Coils"/>
    </source>
</evidence>
<feature type="coiled-coil region" evidence="9">
    <location>
        <begin position="200"/>
        <end position="331"/>
    </location>
</feature>
<dbReference type="GO" id="GO:0051315">
    <property type="term" value="P:attachment of mitotic spindle microtubules to kinetochore"/>
    <property type="evidence" value="ECO:0007669"/>
    <property type="project" value="UniProtKB-UniRule"/>
</dbReference>
<accession>A0AAV7EK37</accession>
<evidence type="ECO:0000256" key="1">
    <source>
        <dbReference type="ARBA" id="ARBA00007050"/>
    </source>
</evidence>
<keyword evidence="2 8" id="KW-0158">Chromosome</keyword>
<keyword evidence="13" id="KW-1185">Reference proteome</keyword>